<evidence type="ECO:0000313" key="2">
    <source>
        <dbReference type="EMBL" id="MPC14020.1"/>
    </source>
</evidence>
<proteinExistence type="predicted"/>
<organism evidence="2 3">
    <name type="scientific">Portunus trituberculatus</name>
    <name type="common">Swimming crab</name>
    <name type="synonym">Neptunus trituberculatus</name>
    <dbReference type="NCBI Taxonomy" id="210409"/>
    <lineage>
        <taxon>Eukaryota</taxon>
        <taxon>Metazoa</taxon>
        <taxon>Ecdysozoa</taxon>
        <taxon>Arthropoda</taxon>
        <taxon>Crustacea</taxon>
        <taxon>Multicrustacea</taxon>
        <taxon>Malacostraca</taxon>
        <taxon>Eumalacostraca</taxon>
        <taxon>Eucarida</taxon>
        <taxon>Decapoda</taxon>
        <taxon>Pleocyemata</taxon>
        <taxon>Brachyura</taxon>
        <taxon>Eubrachyura</taxon>
        <taxon>Portunoidea</taxon>
        <taxon>Portunidae</taxon>
        <taxon>Portuninae</taxon>
        <taxon>Portunus</taxon>
    </lineage>
</organism>
<sequence>MTEAVDLHYLLVYSSQSPLLADLTCPCIPPGPVLSASQRPSPVLFPSFTRHMSKSPESPHPPALALRRPRSGDNGTRPTTMLA</sequence>
<gene>
    <name evidence="2" type="ORF">E2C01_006773</name>
</gene>
<feature type="region of interest" description="Disordered" evidence="1">
    <location>
        <begin position="45"/>
        <end position="83"/>
    </location>
</feature>
<evidence type="ECO:0000313" key="3">
    <source>
        <dbReference type="Proteomes" id="UP000324222"/>
    </source>
</evidence>
<dbReference type="Proteomes" id="UP000324222">
    <property type="component" value="Unassembled WGS sequence"/>
</dbReference>
<protein>
    <submittedName>
        <fullName evidence="2">Uncharacterized protein</fullName>
    </submittedName>
</protein>
<reference evidence="2 3" key="1">
    <citation type="submission" date="2019-05" db="EMBL/GenBank/DDBJ databases">
        <title>Another draft genome of Portunus trituberculatus and its Hox gene families provides insights of decapod evolution.</title>
        <authorList>
            <person name="Jeong J.-H."/>
            <person name="Song I."/>
            <person name="Kim S."/>
            <person name="Choi T."/>
            <person name="Kim D."/>
            <person name="Ryu S."/>
            <person name="Kim W."/>
        </authorList>
    </citation>
    <scope>NUCLEOTIDE SEQUENCE [LARGE SCALE GENOMIC DNA]</scope>
    <source>
        <tissue evidence="2">Muscle</tissue>
    </source>
</reference>
<dbReference type="AlphaFoldDB" id="A0A5B7CX76"/>
<name>A0A5B7CX76_PORTR</name>
<dbReference type="EMBL" id="VSRR010000323">
    <property type="protein sequence ID" value="MPC14020.1"/>
    <property type="molecule type" value="Genomic_DNA"/>
</dbReference>
<feature type="compositionally biased region" description="Polar residues" evidence="1">
    <location>
        <begin position="73"/>
        <end position="83"/>
    </location>
</feature>
<evidence type="ECO:0000256" key="1">
    <source>
        <dbReference type="SAM" id="MobiDB-lite"/>
    </source>
</evidence>
<accession>A0A5B7CX76</accession>
<comment type="caution">
    <text evidence="2">The sequence shown here is derived from an EMBL/GenBank/DDBJ whole genome shotgun (WGS) entry which is preliminary data.</text>
</comment>
<keyword evidence="3" id="KW-1185">Reference proteome</keyword>